<evidence type="ECO:0000256" key="1">
    <source>
        <dbReference type="SAM" id="MobiDB-lite"/>
    </source>
</evidence>
<dbReference type="EMBL" id="JBHTEY010000004">
    <property type="protein sequence ID" value="MFC7614035.1"/>
    <property type="molecule type" value="Genomic_DNA"/>
</dbReference>
<protein>
    <submittedName>
        <fullName evidence="2">Uncharacterized protein</fullName>
    </submittedName>
</protein>
<sequence length="116" mass="13637">MLVQGLTYPYLGDTPCSRHYMYGYTFRLVKGDRYIAVFKGTCVETRRYFIIRDHLANHRVLEGQQPVHAIIPVTWSDWADDWLLRREAEKWLRDRNPHMKKPGAQGKPRAPGVHTN</sequence>
<accession>A0ABW2TLY1</accession>
<feature type="region of interest" description="Disordered" evidence="1">
    <location>
        <begin position="94"/>
        <end position="116"/>
    </location>
</feature>
<evidence type="ECO:0000313" key="2">
    <source>
        <dbReference type="EMBL" id="MFC7614035.1"/>
    </source>
</evidence>
<dbReference type="Proteomes" id="UP001596512">
    <property type="component" value="Unassembled WGS sequence"/>
</dbReference>
<proteinExistence type="predicted"/>
<name>A0ABW2TLY1_9PSEU</name>
<keyword evidence="3" id="KW-1185">Reference proteome</keyword>
<reference evidence="3" key="1">
    <citation type="journal article" date="2019" name="Int. J. Syst. Evol. Microbiol.">
        <title>The Global Catalogue of Microorganisms (GCM) 10K type strain sequencing project: providing services to taxonomists for standard genome sequencing and annotation.</title>
        <authorList>
            <consortium name="The Broad Institute Genomics Platform"/>
            <consortium name="The Broad Institute Genome Sequencing Center for Infectious Disease"/>
            <person name="Wu L."/>
            <person name="Ma J."/>
        </authorList>
    </citation>
    <scope>NUCLEOTIDE SEQUENCE [LARGE SCALE GENOMIC DNA]</scope>
    <source>
        <strain evidence="3">JCM 17695</strain>
    </source>
</reference>
<evidence type="ECO:0000313" key="3">
    <source>
        <dbReference type="Proteomes" id="UP001596512"/>
    </source>
</evidence>
<comment type="caution">
    <text evidence="2">The sequence shown here is derived from an EMBL/GenBank/DDBJ whole genome shotgun (WGS) entry which is preliminary data.</text>
</comment>
<gene>
    <name evidence="2" type="ORF">ACFQV2_11210</name>
</gene>
<organism evidence="2 3">
    <name type="scientific">Actinokineospora soli</name>
    <dbReference type="NCBI Taxonomy" id="1048753"/>
    <lineage>
        <taxon>Bacteria</taxon>
        <taxon>Bacillati</taxon>
        <taxon>Actinomycetota</taxon>
        <taxon>Actinomycetes</taxon>
        <taxon>Pseudonocardiales</taxon>
        <taxon>Pseudonocardiaceae</taxon>
        <taxon>Actinokineospora</taxon>
    </lineage>
</organism>